<dbReference type="InterPro" id="IPR029063">
    <property type="entry name" value="SAM-dependent_MTases_sf"/>
</dbReference>
<dbReference type="Gene3D" id="3.40.50.150">
    <property type="entry name" value="Vaccinia Virus protein VP39"/>
    <property type="match status" value="1"/>
</dbReference>
<dbReference type="EC" id="2.1.1.-" evidence="6"/>
<comment type="caution">
    <text evidence="6">The sequence shown here is derived from an EMBL/GenBank/DDBJ whole genome shotgun (WGS) entry which is preliminary data.</text>
</comment>
<dbReference type="Proteomes" id="UP001596208">
    <property type="component" value="Unassembled WGS sequence"/>
</dbReference>
<proteinExistence type="inferred from homology"/>
<evidence type="ECO:0000313" key="6">
    <source>
        <dbReference type="EMBL" id="MFC5172835.1"/>
    </source>
</evidence>
<reference evidence="7" key="1">
    <citation type="journal article" date="2019" name="Int. J. Syst. Evol. Microbiol.">
        <title>The Global Catalogue of Microorganisms (GCM) 10K type strain sequencing project: providing services to taxonomists for standard genome sequencing and annotation.</title>
        <authorList>
            <consortium name="The Broad Institute Genomics Platform"/>
            <consortium name="The Broad Institute Genome Sequencing Center for Infectious Disease"/>
            <person name="Wu L."/>
            <person name="Ma J."/>
        </authorList>
    </citation>
    <scope>NUCLEOTIDE SEQUENCE [LARGE SCALE GENOMIC DNA]</scope>
    <source>
        <strain evidence="7">CGMCC 4.1721</strain>
    </source>
</reference>
<comment type="similarity">
    <text evidence="1">Belongs to the CFA/CMAS family.</text>
</comment>
<name>A0ABW0B6F3_9ACTN</name>
<dbReference type="GO" id="GO:0032259">
    <property type="term" value="P:methylation"/>
    <property type="evidence" value="ECO:0007669"/>
    <property type="project" value="UniProtKB-KW"/>
</dbReference>
<keyword evidence="5" id="KW-0443">Lipid metabolism</keyword>
<dbReference type="PANTHER" id="PTHR43667">
    <property type="entry name" value="CYCLOPROPANE-FATTY-ACYL-PHOSPHOLIPID SYNTHASE"/>
    <property type="match status" value="1"/>
</dbReference>
<organism evidence="6 7">
    <name type="scientific">Streptomyces mutomycini</name>
    <dbReference type="NCBI Taxonomy" id="284036"/>
    <lineage>
        <taxon>Bacteria</taxon>
        <taxon>Bacillati</taxon>
        <taxon>Actinomycetota</taxon>
        <taxon>Actinomycetes</taxon>
        <taxon>Kitasatosporales</taxon>
        <taxon>Streptomycetaceae</taxon>
        <taxon>Streptomyces</taxon>
    </lineage>
</organism>
<dbReference type="SUPFAM" id="SSF53335">
    <property type="entry name" value="S-adenosyl-L-methionine-dependent methyltransferases"/>
    <property type="match status" value="1"/>
</dbReference>
<evidence type="ECO:0000256" key="4">
    <source>
        <dbReference type="ARBA" id="ARBA00022691"/>
    </source>
</evidence>
<dbReference type="CDD" id="cd02440">
    <property type="entry name" value="AdoMet_MTases"/>
    <property type="match status" value="1"/>
</dbReference>
<evidence type="ECO:0000313" key="7">
    <source>
        <dbReference type="Proteomes" id="UP001596208"/>
    </source>
</evidence>
<dbReference type="InterPro" id="IPR050723">
    <property type="entry name" value="CFA/CMAS"/>
</dbReference>
<dbReference type="InterPro" id="IPR003333">
    <property type="entry name" value="CMAS"/>
</dbReference>
<keyword evidence="3 6" id="KW-0808">Transferase</keyword>
<dbReference type="PANTHER" id="PTHR43667:SF1">
    <property type="entry name" value="CYCLOPROPANE-FATTY-ACYL-PHOSPHOLIPID SYNTHASE"/>
    <property type="match status" value="1"/>
</dbReference>
<keyword evidence="2 6" id="KW-0489">Methyltransferase</keyword>
<evidence type="ECO:0000256" key="2">
    <source>
        <dbReference type="ARBA" id="ARBA00022603"/>
    </source>
</evidence>
<gene>
    <name evidence="6" type="ORF">ACFPRK_19915</name>
</gene>
<evidence type="ECO:0000256" key="5">
    <source>
        <dbReference type="ARBA" id="ARBA00023098"/>
    </source>
</evidence>
<sequence>MNTFTDTPGTGAAQRIAPVIEQFLGGPPPVRLRMWDGSETGPKDAPTVHVRSRRALRRLLWQPGELGLAEAYITGDIDIDDDLADGLRAMRRASREQGLELPRPGIADRLRAAGTALRLGAVGPRPPVPAARAGLSGALHSKARDRAAISHHYDLSNAFYSLLLDETMAYSCGYWTGAGPDYGPADAQRDKLELICRKLGLTAGARLLDIGCGWGSLTLHAAGRHGVRVTAVTLAKEQAAYVRARVEERGLQDLVEVHNCDYRDVAGLPGFQGSYDAVSTVEMGEHVGDAEYPAFTALLHSVLRPQGRALVQQMSRGSTAPGGGAFIESYIAPDMHMRPLGETVGLLEGAGLEVRDVESMREHYVLTVEAWHRTLEERWSEFVALVGEETARVWRLYLVGGALAFEERRMGVDQILSVRPDAEGAAGTPATRHGWYAGLGAVAGQGGHTPAEPAIAGQRPGSVR</sequence>
<evidence type="ECO:0000256" key="3">
    <source>
        <dbReference type="ARBA" id="ARBA00022679"/>
    </source>
</evidence>
<keyword evidence="4" id="KW-0949">S-adenosyl-L-methionine</keyword>
<keyword evidence="7" id="KW-1185">Reference proteome</keyword>
<dbReference type="EMBL" id="JBHSKI010000008">
    <property type="protein sequence ID" value="MFC5172835.1"/>
    <property type="molecule type" value="Genomic_DNA"/>
</dbReference>
<dbReference type="PIRSF" id="PIRSF003085">
    <property type="entry name" value="CMAS"/>
    <property type="match status" value="1"/>
</dbReference>
<dbReference type="Pfam" id="PF02353">
    <property type="entry name" value="CMAS"/>
    <property type="match status" value="1"/>
</dbReference>
<evidence type="ECO:0000256" key="1">
    <source>
        <dbReference type="ARBA" id="ARBA00010815"/>
    </source>
</evidence>
<accession>A0ABW0B6F3</accession>
<dbReference type="RefSeq" id="WP_065848991.1">
    <property type="nucleotide sequence ID" value="NZ_JBHSKI010000008.1"/>
</dbReference>
<protein>
    <submittedName>
        <fullName evidence="6">Class I SAM-dependent methyltransferase</fullName>
        <ecNumber evidence="6">2.1.1.-</ecNumber>
    </submittedName>
</protein>
<dbReference type="GO" id="GO:0008168">
    <property type="term" value="F:methyltransferase activity"/>
    <property type="evidence" value="ECO:0007669"/>
    <property type="project" value="UniProtKB-KW"/>
</dbReference>